<proteinExistence type="predicted"/>
<evidence type="ECO:0000313" key="2">
    <source>
        <dbReference type="EMBL" id="CAA9276498.1"/>
    </source>
</evidence>
<sequence>MSGEVLVDTNVLVYAYDRSEPVKQQQAVEVLDTLAAHDLVVVSTQILAEFFVTVTRKISAPLTPSEAYGRLENFLQSWGILDVTGLVVLEAARGVRDYQFSFWDAQIWALAHLNQFRVIFSEDFNTHAVIEGVRFVNPFEPNFHISDWIS</sequence>
<evidence type="ECO:0000259" key="1">
    <source>
        <dbReference type="Pfam" id="PF01850"/>
    </source>
</evidence>
<dbReference type="InterPro" id="IPR029060">
    <property type="entry name" value="PIN-like_dom_sf"/>
</dbReference>
<gene>
    <name evidence="2" type="ORF">AVDCRST_MAG26-3093</name>
</gene>
<reference evidence="2" key="1">
    <citation type="submission" date="2020-02" db="EMBL/GenBank/DDBJ databases">
        <authorList>
            <person name="Meier V. D."/>
        </authorList>
    </citation>
    <scope>NUCLEOTIDE SEQUENCE</scope>
    <source>
        <strain evidence="2">AVDCRST_MAG26</strain>
    </source>
</reference>
<dbReference type="InterPro" id="IPR002716">
    <property type="entry name" value="PIN_dom"/>
</dbReference>
<protein>
    <recommendedName>
        <fullName evidence="1">PIN domain-containing protein</fullName>
    </recommendedName>
</protein>
<name>A0A6J4JH17_9CHLR</name>
<organism evidence="2">
    <name type="scientific">uncultured Chloroflexia bacterium</name>
    <dbReference type="NCBI Taxonomy" id="1672391"/>
    <lineage>
        <taxon>Bacteria</taxon>
        <taxon>Bacillati</taxon>
        <taxon>Chloroflexota</taxon>
        <taxon>Chloroflexia</taxon>
        <taxon>environmental samples</taxon>
    </lineage>
</organism>
<dbReference type="EMBL" id="CADCTK010000717">
    <property type="protein sequence ID" value="CAA9276498.1"/>
    <property type="molecule type" value="Genomic_DNA"/>
</dbReference>
<accession>A0A6J4JH17</accession>
<feature type="domain" description="PIN" evidence="1">
    <location>
        <begin position="5"/>
        <end position="124"/>
    </location>
</feature>
<dbReference type="CDD" id="cd18692">
    <property type="entry name" value="PIN_VapC-like"/>
    <property type="match status" value="1"/>
</dbReference>
<dbReference type="AlphaFoldDB" id="A0A6J4JH17"/>
<dbReference type="Pfam" id="PF01850">
    <property type="entry name" value="PIN"/>
    <property type="match status" value="1"/>
</dbReference>
<dbReference type="Gene3D" id="3.40.50.1010">
    <property type="entry name" value="5'-nuclease"/>
    <property type="match status" value="1"/>
</dbReference>
<dbReference type="SUPFAM" id="SSF88723">
    <property type="entry name" value="PIN domain-like"/>
    <property type="match status" value="1"/>
</dbReference>